<dbReference type="Pfam" id="PF00916">
    <property type="entry name" value="Sulfate_transp"/>
    <property type="match status" value="2"/>
</dbReference>
<protein>
    <submittedName>
        <fullName evidence="7">Sulfate permease family</fullName>
    </submittedName>
</protein>
<sequence length="834" mass="92058">MSNKFEDKAIEAEKTELIGISNGKPQGDLQVARPVYRQEELNEASNYTKPSLNLKRTLHGKLRAISFFSICSSIMPVLEWLPRYRWKQDILSDIISGITVAIMNIPQGIAYALLGNVHPVAGIYMAFFPVLIYFFFGTSRHISIGTFAIVCLMTGQVVATYSSPTTLNGPVNITDNVEQVLSAPDKTYTPIEVATAVTSAPDKTYTPIEVATAVTFVVAVMQMIMYILRLGVFTNLLSETLVNGFTCGAAFHVISSQLKDLFGLSFTKRRGYFSVLYTFYDALLAIPHANRAAVSISMVAVVSMVLNNEIFKSSFPDRFVVAVMQMIMYILRLGVFTNLLSETLVNGFTCGAAFHVISSQLKDLFGLSFTKRRGYFSVLYTFYDALLAIPHANRAAVSISMVAVVSMVLNNEIFKPLLARKTRVPFPIELMVVVIGTAVCYGFDFHDKYGVTIVGDIPTGLPAPALPAFSLMPHIIVDCLIITIVSYTITISMAFIFAQKAHYEVDANQELLALSLSNGFGSFFSTMPITGSLARSLIQFNTGGVTQIASIVSCSLLLVVLLWVGPLFEYLPKAILASIIVVALKGMLMQAVMLKKFWKLSKAILASIIVVALKGMLMQAVMLKKFWKLSKWDAIVWIVTFLTTVVVSIDIGLLSGIIVSLISIFVRGQRPYTCLLGVVPNTDLYLDCKRFKGVQEIEGIKIFHYCGALNFASKAIFKEQLTKKVGFDVSKVLAKITESKHANQARERDGFVIDIKCIILDFSAVSYIDPVAVHLLRSLASEYSELDIALYVASCSGPIFEMLAKCDKYEGEKIKINIYPTIHDAVLYAKLNEF</sequence>
<feature type="transmembrane region" description="Helical" evidence="5">
    <location>
        <begin position="210"/>
        <end position="228"/>
    </location>
</feature>
<dbReference type="PROSITE" id="PS50801">
    <property type="entry name" value="STAS"/>
    <property type="match status" value="1"/>
</dbReference>
<feature type="transmembrane region" description="Helical" evidence="5">
    <location>
        <begin position="426"/>
        <end position="444"/>
    </location>
</feature>
<dbReference type="GO" id="GO:0016020">
    <property type="term" value="C:membrane"/>
    <property type="evidence" value="ECO:0007669"/>
    <property type="project" value="UniProtKB-SubCell"/>
</dbReference>
<feature type="transmembrane region" description="Helical" evidence="5">
    <location>
        <begin position="94"/>
        <end position="114"/>
    </location>
</feature>
<organism evidence="7 8">
    <name type="scientific">Popillia japonica</name>
    <name type="common">Japanese beetle</name>
    <dbReference type="NCBI Taxonomy" id="7064"/>
    <lineage>
        <taxon>Eukaryota</taxon>
        <taxon>Metazoa</taxon>
        <taxon>Ecdysozoa</taxon>
        <taxon>Arthropoda</taxon>
        <taxon>Hexapoda</taxon>
        <taxon>Insecta</taxon>
        <taxon>Pterygota</taxon>
        <taxon>Neoptera</taxon>
        <taxon>Endopterygota</taxon>
        <taxon>Coleoptera</taxon>
        <taxon>Polyphaga</taxon>
        <taxon>Scarabaeiformia</taxon>
        <taxon>Scarabaeidae</taxon>
        <taxon>Rutelinae</taxon>
        <taxon>Popillia</taxon>
    </lineage>
</organism>
<evidence type="ECO:0000256" key="1">
    <source>
        <dbReference type="ARBA" id="ARBA00004141"/>
    </source>
</evidence>
<evidence type="ECO:0000313" key="8">
    <source>
        <dbReference type="Proteomes" id="UP001458880"/>
    </source>
</evidence>
<dbReference type="Pfam" id="PF01740">
    <property type="entry name" value="STAS"/>
    <property type="match status" value="1"/>
</dbReference>
<gene>
    <name evidence="7" type="ORF">QE152_g5172</name>
</gene>
<dbReference type="InterPro" id="IPR036513">
    <property type="entry name" value="STAS_dom_sf"/>
</dbReference>
<proteinExistence type="predicted"/>
<feature type="transmembrane region" description="Helical" evidence="5">
    <location>
        <begin position="144"/>
        <end position="162"/>
    </location>
</feature>
<evidence type="ECO:0000259" key="6">
    <source>
        <dbReference type="PROSITE" id="PS50801"/>
    </source>
</evidence>
<dbReference type="Proteomes" id="UP001458880">
    <property type="component" value="Unassembled WGS sequence"/>
</dbReference>
<feature type="transmembrane region" description="Helical" evidence="5">
    <location>
        <begin position="545"/>
        <end position="564"/>
    </location>
</feature>
<feature type="transmembrane region" description="Helical" evidence="5">
    <location>
        <begin position="343"/>
        <end position="361"/>
    </location>
</feature>
<evidence type="ECO:0000256" key="3">
    <source>
        <dbReference type="ARBA" id="ARBA00022989"/>
    </source>
</evidence>
<evidence type="ECO:0000256" key="2">
    <source>
        <dbReference type="ARBA" id="ARBA00022692"/>
    </source>
</evidence>
<evidence type="ECO:0000313" key="7">
    <source>
        <dbReference type="EMBL" id="KAK9751234.1"/>
    </source>
</evidence>
<dbReference type="CDD" id="cd07042">
    <property type="entry name" value="STAS_SulP_like_sulfate_transporter"/>
    <property type="match status" value="1"/>
</dbReference>
<keyword evidence="3 5" id="KW-1133">Transmembrane helix</keyword>
<comment type="caution">
    <text evidence="7">The sequence shown here is derived from an EMBL/GenBank/DDBJ whole genome shotgun (WGS) entry which is preliminary data.</text>
</comment>
<dbReference type="InterPro" id="IPR011547">
    <property type="entry name" value="SLC26A/SulP_dom"/>
</dbReference>
<dbReference type="GO" id="GO:0055085">
    <property type="term" value="P:transmembrane transport"/>
    <property type="evidence" value="ECO:0007669"/>
    <property type="project" value="InterPro"/>
</dbReference>
<dbReference type="InterPro" id="IPR002645">
    <property type="entry name" value="STAS_dom"/>
</dbReference>
<evidence type="ECO:0000256" key="5">
    <source>
        <dbReference type="SAM" id="Phobius"/>
    </source>
</evidence>
<feature type="transmembrane region" description="Helical" evidence="5">
    <location>
        <begin position="120"/>
        <end position="137"/>
    </location>
</feature>
<dbReference type="EMBL" id="JASPKY010000029">
    <property type="protein sequence ID" value="KAK9751234.1"/>
    <property type="molecule type" value="Genomic_DNA"/>
</dbReference>
<name>A0AAW1MX38_POPJA</name>
<reference evidence="7 8" key="1">
    <citation type="journal article" date="2024" name="BMC Genomics">
        <title>De novo assembly and annotation of Popillia japonica's genome with initial clues to its potential as an invasive pest.</title>
        <authorList>
            <person name="Cucini C."/>
            <person name="Boschi S."/>
            <person name="Funari R."/>
            <person name="Cardaioli E."/>
            <person name="Iannotti N."/>
            <person name="Marturano G."/>
            <person name="Paoli F."/>
            <person name="Bruttini M."/>
            <person name="Carapelli A."/>
            <person name="Frati F."/>
            <person name="Nardi F."/>
        </authorList>
    </citation>
    <scope>NUCLEOTIDE SEQUENCE [LARGE SCALE GENOMIC DNA]</scope>
    <source>
        <strain evidence="7">DMR45628</strain>
    </source>
</reference>
<dbReference type="SUPFAM" id="SSF52091">
    <property type="entry name" value="SpoIIaa-like"/>
    <property type="match status" value="1"/>
</dbReference>
<dbReference type="AlphaFoldDB" id="A0AAW1MX38"/>
<accession>A0AAW1MX38</accession>
<keyword evidence="4 5" id="KW-0472">Membrane</keyword>
<keyword evidence="8" id="KW-1185">Reference proteome</keyword>
<feature type="transmembrane region" description="Helical" evidence="5">
    <location>
        <begin position="600"/>
        <end position="622"/>
    </location>
</feature>
<feature type="transmembrane region" description="Helical" evidence="5">
    <location>
        <begin position="475"/>
        <end position="498"/>
    </location>
</feature>
<dbReference type="InterPro" id="IPR001902">
    <property type="entry name" value="SLC26A/SulP_fam"/>
</dbReference>
<feature type="transmembrane region" description="Helical" evidence="5">
    <location>
        <begin position="395"/>
        <end position="414"/>
    </location>
</feature>
<feature type="transmembrane region" description="Helical" evidence="5">
    <location>
        <begin position="570"/>
        <end position="588"/>
    </location>
</feature>
<comment type="subcellular location">
    <subcellularLocation>
        <location evidence="1">Membrane</location>
        <topology evidence="1">Multi-pass membrane protein</topology>
    </subcellularLocation>
</comment>
<dbReference type="PANTHER" id="PTHR11814">
    <property type="entry name" value="SULFATE TRANSPORTER"/>
    <property type="match status" value="1"/>
</dbReference>
<dbReference type="Gene3D" id="3.30.750.24">
    <property type="entry name" value="STAS domain"/>
    <property type="match status" value="1"/>
</dbReference>
<feature type="transmembrane region" description="Helical" evidence="5">
    <location>
        <begin position="634"/>
        <end position="666"/>
    </location>
</feature>
<evidence type="ECO:0000256" key="4">
    <source>
        <dbReference type="ARBA" id="ARBA00023136"/>
    </source>
</evidence>
<feature type="domain" description="STAS" evidence="6">
    <location>
        <begin position="690"/>
        <end position="829"/>
    </location>
</feature>
<keyword evidence="2 5" id="KW-0812">Transmembrane</keyword>